<dbReference type="InterPro" id="IPR047149">
    <property type="entry name" value="KIF11-like"/>
</dbReference>
<dbReference type="PROSITE" id="PS00411">
    <property type="entry name" value="KINESIN_MOTOR_1"/>
    <property type="match status" value="1"/>
</dbReference>
<keyword evidence="14" id="KW-1185">Reference proteome</keyword>
<dbReference type="GeneID" id="110192768"/>
<feature type="region of interest" description="Disordered" evidence="12">
    <location>
        <begin position="537"/>
        <end position="558"/>
    </location>
</feature>
<dbReference type="SUPFAM" id="SSF52540">
    <property type="entry name" value="P-loop containing nucleoside triphosphate hydrolases"/>
    <property type="match status" value="1"/>
</dbReference>
<evidence type="ECO:0000256" key="8">
    <source>
        <dbReference type="ARBA" id="ARBA00023175"/>
    </source>
</evidence>
<dbReference type="SMART" id="SM00129">
    <property type="entry name" value="KISc"/>
    <property type="match status" value="1"/>
</dbReference>
<keyword evidence="4" id="KW-0493">Microtubule</keyword>
<feature type="region of interest" description="Disordered" evidence="12">
    <location>
        <begin position="820"/>
        <end position="854"/>
    </location>
</feature>
<feature type="coiled-coil region" evidence="11">
    <location>
        <begin position="875"/>
        <end position="986"/>
    </location>
</feature>
<evidence type="ECO:0000313" key="15">
    <source>
        <dbReference type="RefSeq" id="XP_020819809.1"/>
    </source>
</evidence>
<dbReference type="CTD" id="9585"/>
<dbReference type="CDD" id="cd01368">
    <property type="entry name" value="KISc_KIF23_like"/>
    <property type="match status" value="1"/>
</dbReference>
<feature type="region of interest" description="Disordered" evidence="12">
    <location>
        <begin position="1463"/>
        <end position="1483"/>
    </location>
</feature>
<feature type="compositionally biased region" description="Basic and acidic residues" evidence="12">
    <location>
        <begin position="820"/>
        <end position="836"/>
    </location>
</feature>
<evidence type="ECO:0000256" key="10">
    <source>
        <dbReference type="PROSITE-ProRule" id="PRU00283"/>
    </source>
</evidence>
<dbReference type="Gene3D" id="1.10.287.1490">
    <property type="match status" value="1"/>
</dbReference>
<feature type="binding site" evidence="10">
    <location>
        <begin position="152"/>
        <end position="159"/>
    </location>
    <ligand>
        <name>ATP</name>
        <dbReference type="ChEBI" id="CHEBI:30616"/>
    </ligand>
</feature>
<feature type="region of interest" description="Disordered" evidence="12">
    <location>
        <begin position="1626"/>
        <end position="1714"/>
    </location>
</feature>
<dbReference type="GO" id="GO:0007018">
    <property type="term" value="P:microtubule-based movement"/>
    <property type="evidence" value="ECO:0007669"/>
    <property type="project" value="InterPro"/>
</dbReference>
<evidence type="ECO:0000256" key="6">
    <source>
        <dbReference type="ARBA" id="ARBA00022840"/>
    </source>
</evidence>
<dbReference type="KEGG" id="pcw:110192768"/>
<dbReference type="InterPro" id="IPR036961">
    <property type="entry name" value="Kinesin_motor_dom_sf"/>
</dbReference>
<sequence length="1912" mass="219921">MEAISDGALVQRPSYLVSAEPVERPTGIDVDDIKLDLSHEFSLVASSSEESALQSKDHLQVCLRIRPFTPSEKENDSQGCIYVQDSNTVLLKDPQSLASRLSEKCCGQMAQKFSFSKVFGPETTQKEFFEGSIMQLVKDFLKGENRLIFTYGVTNSGKTYTFQGTEENTGILPRTMNMLFHTIQDKLYQKMDLKPHRCRDYLRLSYDQVKEEVAIKNALLRQIKEVAIQNGSCDTLYGSWNSVNISDFEDSKDFEQPSLNVENTVKFSVWVSFFEIYNEFIYDLLVPVSSDKFQKRKMLRLSQDIKGCSFIKDLQWIQVSDSKEAYRLLKLGLKHQSFASTKLNSASSRSHSIFTIRTLQIEDSEVPHVTGVSELSLCDLAGSERSMKTQNEGERLRETGNINTSLLTLGKCINALRNSQKSKLQQHVPFRESKLTHYFQSFFNGKGKIYMIVNISQCCSAYDETFNVLKFSAVAQKVFVPDTLNFSQEKPFGQTKSSRDTSFIANNADTKMLEMRRTTIEWERSLEDLIEDEDLVENPDEAQDDHNMEELDVTSEEEKGVSKEEYAKLLSLIEDLKNKLINEKKEKLTLELKIRDEVTQEFAQYLAQREADFKESLLQEREMLEENSERRMAIFKDLVTDFEASREEPVDETCTVKVESKESDNIVGIEDIVDSLQDDVTDIKKQAEIAHLFIASLADPQEAIDCLELKYNQVTAELAKIQEEYAKVQQELVKTQEELKRENKSEMYTTDYKISVHELENANKKIVAQDQRIQELMDIIDQKEDTINKLQNLVSHMEDTFKGCDETLFTIKKEISKLNSNERVEDIQTEENKENRTSSGRKRSFDDSPLQQEELPIKKGPVNISTTFPAEQKETRDLQQNISEKEAEIRDLQEEKERLQKNVLVMEKELSNEKAMKEELHQQIASLLQELSCSKEKTSVLNTEVQQIRSDYESVVSELHAQKIINQEQEEKVMELLKEIATTRQNVTNKVAQIKMMQTKIDELHMLDSVPRTLKAESQNLKDPLKDYPVDNLSNPPSTMDAEDYSVNAQVGESGTECFRRKSSFHCSIEAIWEECKAMVNISSNKNSQIQQLEQQIEKLHEEVRNIKEENNHLKLEISENKNQGDLLKEKENIIKQLSEELEGKTIRLAVEEHHVVESEKTLSEFTQQITSLKEKIKELETVLETKKDTDNQLARLEQVVLEKESVILKLERNLKESEENLYNSNQNTKELSDKEAKLMEEVTQLTNNLQNVNNSLQIKDKENENNSQEIKKLKEELSANSTLTHKLKEDLQRKEEGYVDLKEKFADAKKQIEQVQKEISVMRDQEKLLRSKVNELEKIKNQFSQELDIKQRTIQQLKEQLSNQNTEEVIQQYQNICKDLDVKQKIIEGMRATMGEQEQTQVEMEEMLEARSEEVTKLTSELEEWKEKYKNLETKINQEPQNPNRSDKDNRGVLREELSQLQEALQESEEKHQGDRKKLLEEKTTLITQAKEAENLRNREMKKYVEDRARCLQLHNEVERLTAQLANKDDDLQKWREERDKLLLALEVQLKTLISSNMQKDNEIEQLKRTMSEDPGKDYKHTINELKTLLAEKEDIIQKFKELNCENSDALQITALTTSGVEVNKGKQLSPNIQEKDKQNPDSSKSGNALPPNSSKSGNVLLPNSETVEKETSSVPRPSDELSVAETEDGSGVVLDSSEVSTENEHTTRFPKSELEIQFTPLLPNKMSVKHPGSSIPVTVKISKPRKRKSSEMEENLVKYENKKNVTTPRTKLPGSDGCSSVKKEQKVSTTLSSRKACYSLRNQVPALSRKSSTKKKDGTLQKFGEFLQHSPTILHSKAKKLIEKMSPSKPAVAETGKENGSRPKRAKRKLYTSEISSPLDIAGQVIFMDQKEKESDHQILKRRLRTRIVK</sequence>
<dbReference type="Proteomes" id="UP000515140">
    <property type="component" value="Unplaced"/>
</dbReference>
<feature type="coiled-coil region" evidence="11">
    <location>
        <begin position="566"/>
        <end position="593"/>
    </location>
</feature>
<dbReference type="InterPro" id="IPR019821">
    <property type="entry name" value="Kinesin_motor_CS"/>
</dbReference>
<evidence type="ECO:0000259" key="13">
    <source>
        <dbReference type="PROSITE" id="PS50067"/>
    </source>
</evidence>
<comment type="similarity">
    <text evidence="10">Belongs to the TRAFAC class myosin-kinesin ATPase superfamily. Kinesin family.</text>
</comment>
<dbReference type="InParanoid" id="A0A6P5IMC5"/>
<evidence type="ECO:0000256" key="3">
    <source>
        <dbReference type="ARBA" id="ARBA00022553"/>
    </source>
</evidence>
<evidence type="ECO:0000256" key="1">
    <source>
        <dbReference type="ARBA" id="ARBA00004186"/>
    </source>
</evidence>
<dbReference type="FunCoup" id="A0A6P5IMC5">
    <property type="interactions" value="1327"/>
</dbReference>
<dbReference type="Gene3D" id="3.40.850.10">
    <property type="entry name" value="Kinesin motor domain"/>
    <property type="match status" value="1"/>
</dbReference>
<evidence type="ECO:0000256" key="2">
    <source>
        <dbReference type="ARBA" id="ARBA00022490"/>
    </source>
</evidence>
<keyword evidence="2" id="KW-0963">Cytoplasm</keyword>
<dbReference type="CDD" id="cd21786">
    <property type="entry name" value="RBD_KIF20B"/>
    <property type="match status" value="1"/>
</dbReference>
<feature type="domain" description="Kinesin motor" evidence="13">
    <location>
        <begin position="58"/>
        <end position="478"/>
    </location>
</feature>
<gene>
    <name evidence="15" type="primary">KIF20B</name>
</gene>
<protein>
    <submittedName>
        <fullName evidence="15">LOW QUALITY PROTEIN: kinesin-like protein KIF20B</fullName>
    </submittedName>
</protein>
<feature type="region of interest" description="Disordered" evidence="12">
    <location>
        <begin position="1727"/>
        <end position="1788"/>
    </location>
</feature>
<dbReference type="GO" id="GO:0090307">
    <property type="term" value="P:mitotic spindle assembly"/>
    <property type="evidence" value="ECO:0007669"/>
    <property type="project" value="TreeGrafter"/>
</dbReference>
<keyword evidence="7 11" id="KW-0175">Coiled coil</keyword>
<dbReference type="Pfam" id="PF00225">
    <property type="entry name" value="Kinesin"/>
    <property type="match status" value="1"/>
</dbReference>
<feature type="coiled-coil region" evidence="11">
    <location>
        <begin position="1083"/>
        <end position="1384"/>
    </location>
</feature>
<evidence type="ECO:0000256" key="9">
    <source>
        <dbReference type="ARBA" id="ARBA00023212"/>
    </source>
</evidence>
<name>A0A6P5IMC5_PHACI</name>
<dbReference type="RefSeq" id="XP_020819809.1">
    <property type="nucleotide sequence ID" value="XM_020964150.1"/>
</dbReference>
<feature type="compositionally biased region" description="Basic and acidic residues" evidence="12">
    <location>
        <begin position="1704"/>
        <end position="1714"/>
    </location>
</feature>
<keyword evidence="6 10" id="KW-0067">ATP-binding</keyword>
<dbReference type="InterPro" id="IPR001752">
    <property type="entry name" value="Kinesin_motor_dom"/>
</dbReference>
<dbReference type="GO" id="GO:0008574">
    <property type="term" value="F:plus-end-directed microtubule motor activity"/>
    <property type="evidence" value="ECO:0007669"/>
    <property type="project" value="TreeGrafter"/>
</dbReference>
<evidence type="ECO:0000256" key="5">
    <source>
        <dbReference type="ARBA" id="ARBA00022741"/>
    </source>
</evidence>
<dbReference type="GO" id="GO:0051231">
    <property type="term" value="P:spindle elongation"/>
    <property type="evidence" value="ECO:0007669"/>
    <property type="project" value="TreeGrafter"/>
</dbReference>
<keyword evidence="5 10" id="KW-0547">Nucleotide-binding</keyword>
<dbReference type="GO" id="GO:0072686">
    <property type="term" value="C:mitotic spindle"/>
    <property type="evidence" value="ECO:0007669"/>
    <property type="project" value="TreeGrafter"/>
</dbReference>
<evidence type="ECO:0000313" key="14">
    <source>
        <dbReference type="Proteomes" id="UP000515140"/>
    </source>
</evidence>
<dbReference type="GO" id="GO:0005524">
    <property type="term" value="F:ATP binding"/>
    <property type="evidence" value="ECO:0007669"/>
    <property type="project" value="UniProtKB-UniRule"/>
</dbReference>
<feature type="compositionally biased region" description="Basic and acidic residues" evidence="12">
    <location>
        <begin position="1751"/>
        <end position="1765"/>
    </location>
</feature>
<keyword evidence="9" id="KW-0206">Cytoskeleton</keyword>
<evidence type="ECO:0000256" key="12">
    <source>
        <dbReference type="SAM" id="MobiDB-lite"/>
    </source>
</evidence>
<reference evidence="15" key="1">
    <citation type="submission" date="2025-08" db="UniProtKB">
        <authorList>
            <consortium name="RefSeq"/>
        </authorList>
    </citation>
    <scope>IDENTIFICATION</scope>
    <source>
        <tissue evidence="15">Spleen</tissue>
    </source>
</reference>
<dbReference type="PANTHER" id="PTHR47970">
    <property type="entry name" value="KINESIN-LIKE PROTEIN KIF11"/>
    <property type="match status" value="1"/>
</dbReference>
<dbReference type="InterPro" id="IPR027417">
    <property type="entry name" value="P-loop_NTPase"/>
</dbReference>
<dbReference type="PANTHER" id="PTHR47970:SF29">
    <property type="entry name" value="KINESIN FAMILY MEMBER 20B"/>
    <property type="match status" value="1"/>
</dbReference>
<feature type="region of interest" description="Disordered" evidence="12">
    <location>
        <begin position="1847"/>
        <end position="1872"/>
    </location>
</feature>
<dbReference type="PROSITE" id="PS50067">
    <property type="entry name" value="KINESIN_MOTOR_2"/>
    <property type="match status" value="1"/>
</dbReference>
<dbReference type="PRINTS" id="PR00380">
    <property type="entry name" value="KINESINHEAVY"/>
</dbReference>
<dbReference type="GO" id="GO:0005634">
    <property type="term" value="C:nucleus"/>
    <property type="evidence" value="ECO:0007669"/>
    <property type="project" value="TreeGrafter"/>
</dbReference>
<comment type="subcellular location">
    <subcellularLocation>
        <location evidence="1">Cytoplasm</location>
        <location evidence="1">Cytoskeleton</location>
        <location evidence="1">Spindle</location>
    </subcellularLocation>
</comment>
<dbReference type="GO" id="GO:0008017">
    <property type="term" value="F:microtubule binding"/>
    <property type="evidence" value="ECO:0007669"/>
    <property type="project" value="InterPro"/>
</dbReference>
<accession>A0A6P5IMC5</accession>
<feature type="compositionally biased region" description="Polar residues" evidence="12">
    <location>
        <begin position="1642"/>
        <end position="1667"/>
    </location>
</feature>
<keyword evidence="8 10" id="KW-0505">Motor protein</keyword>
<proteinExistence type="inferred from homology"/>
<evidence type="ECO:0000256" key="4">
    <source>
        <dbReference type="ARBA" id="ARBA00022701"/>
    </source>
</evidence>
<feature type="compositionally biased region" description="Basic and acidic residues" evidence="12">
    <location>
        <begin position="1469"/>
        <end position="1483"/>
    </location>
</feature>
<keyword evidence="3" id="KW-0597">Phosphoprotein</keyword>
<organism evidence="14 15">
    <name type="scientific">Phascolarctos cinereus</name>
    <name type="common">Koala</name>
    <dbReference type="NCBI Taxonomy" id="38626"/>
    <lineage>
        <taxon>Eukaryota</taxon>
        <taxon>Metazoa</taxon>
        <taxon>Chordata</taxon>
        <taxon>Craniata</taxon>
        <taxon>Vertebrata</taxon>
        <taxon>Euteleostomi</taxon>
        <taxon>Mammalia</taxon>
        <taxon>Metatheria</taxon>
        <taxon>Diprotodontia</taxon>
        <taxon>Phascolarctidae</taxon>
        <taxon>Phascolarctos</taxon>
    </lineage>
</organism>
<dbReference type="GO" id="GO:0005876">
    <property type="term" value="C:spindle microtubule"/>
    <property type="evidence" value="ECO:0007669"/>
    <property type="project" value="TreeGrafter"/>
</dbReference>
<evidence type="ECO:0000256" key="7">
    <source>
        <dbReference type="ARBA" id="ARBA00023054"/>
    </source>
</evidence>
<evidence type="ECO:0000256" key="11">
    <source>
        <dbReference type="SAM" id="Coils"/>
    </source>
</evidence>
<feature type="coiled-coil region" evidence="11">
    <location>
        <begin position="704"/>
        <end position="800"/>
    </location>
</feature>